<dbReference type="AlphaFoldDB" id="A0A964BWE9"/>
<evidence type="ECO:0000313" key="2">
    <source>
        <dbReference type="EMBL" id="MCC0178805.1"/>
    </source>
</evidence>
<dbReference type="Pfam" id="PF10719">
    <property type="entry name" value="ComFB"/>
    <property type="match status" value="1"/>
</dbReference>
<accession>A0A964BWE9</accession>
<dbReference type="RefSeq" id="WP_229641908.1">
    <property type="nucleotide sequence ID" value="NZ_JADWDC010000055.1"/>
</dbReference>
<evidence type="ECO:0000313" key="3">
    <source>
        <dbReference type="Proteomes" id="UP000729733"/>
    </source>
</evidence>
<reference evidence="2" key="1">
    <citation type="journal article" date="2021" name="Antonie Van Leeuwenhoek">
        <title>Draft genome and description of Waterburya agarophytonicola gen. nov. sp. nov. (Pleurocapsales, Cyanobacteria): a seaweed symbiont.</title>
        <authorList>
            <person name="Bonthond G."/>
            <person name="Shalygin S."/>
            <person name="Bayer T."/>
            <person name="Weinberger F."/>
        </authorList>
    </citation>
    <scope>NUCLEOTIDE SEQUENCE</scope>
    <source>
        <strain evidence="2">KI4</strain>
    </source>
</reference>
<name>A0A964BWE9_9CYAN</name>
<feature type="region of interest" description="Disordered" evidence="1">
    <location>
        <begin position="152"/>
        <end position="175"/>
    </location>
</feature>
<dbReference type="EMBL" id="JADWDC010000055">
    <property type="protein sequence ID" value="MCC0178805.1"/>
    <property type="molecule type" value="Genomic_DNA"/>
</dbReference>
<proteinExistence type="predicted"/>
<evidence type="ECO:0000256" key="1">
    <source>
        <dbReference type="SAM" id="MobiDB-lite"/>
    </source>
</evidence>
<keyword evidence="3" id="KW-1185">Reference proteome</keyword>
<protein>
    <submittedName>
        <fullName evidence="2">Late competence development ComFB family protein</fullName>
    </submittedName>
</protein>
<dbReference type="Proteomes" id="UP000729733">
    <property type="component" value="Unassembled WGS sequence"/>
</dbReference>
<sequence>MNINKPESDYVNRNVMEILVSEEIDRQINRLPSNIKKFINPIEVSTYALNRLPALYASSQQGFNKQKIKGRSDYSVKITQEVRKGFAAVQKDLLRSSTPLTAEDDQNLDRDIREAQAALQELANYLPKKDLTWKNIVRLVKPILAELSDQDDNAANARKVRSRSTVNWEDSIHKK</sequence>
<gene>
    <name evidence="2" type="ORF">I4641_17690</name>
</gene>
<comment type="caution">
    <text evidence="2">The sequence shown here is derived from an EMBL/GenBank/DDBJ whole genome shotgun (WGS) entry which is preliminary data.</text>
</comment>
<dbReference type="InterPro" id="IPR019657">
    <property type="entry name" value="ComFB"/>
</dbReference>
<organism evidence="2 3">
    <name type="scientific">Waterburya agarophytonicola KI4</name>
    <dbReference type="NCBI Taxonomy" id="2874699"/>
    <lineage>
        <taxon>Bacteria</taxon>
        <taxon>Bacillati</taxon>
        <taxon>Cyanobacteriota</taxon>
        <taxon>Cyanophyceae</taxon>
        <taxon>Pleurocapsales</taxon>
        <taxon>Hyellaceae</taxon>
        <taxon>Waterburya</taxon>
        <taxon>Waterburya agarophytonicola</taxon>
    </lineage>
</organism>